<dbReference type="Pfam" id="PF05940">
    <property type="entry name" value="NnrS"/>
    <property type="match status" value="1"/>
</dbReference>
<feature type="transmembrane region" description="Helical" evidence="1">
    <location>
        <begin position="21"/>
        <end position="46"/>
    </location>
</feature>
<feature type="transmembrane region" description="Helical" evidence="1">
    <location>
        <begin position="296"/>
        <end position="314"/>
    </location>
</feature>
<feature type="transmembrane region" description="Helical" evidence="1">
    <location>
        <begin position="123"/>
        <end position="142"/>
    </location>
</feature>
<feature type="transmembrane region" description="Helical" evidence="1">
    <location>
        <begin position="149"/>
        <end position="166"/>
    </location>
</feature>
<name>A0ABX2IPV4_9RHOO</name>
<protein>
    <submittedName>
        <fullName evidence="2">NnrS family protein</fullName>
    </submittedName>
</protein>
<dbReference type="EMBL" id="JABCSC020000003">
    <property type="protein sequence ID" value="NSL56035.1"/>
    <property type="molecule type" value="Genomic_DNA"/>
</dbReference>
<keyword evidence="3" id="KW-1185">Reference proteome</keyword>
<keyword evidence="1" id="KW-0812">Transmembrane</keyword>
<reference evidence="2 3" key="1">
    <citation type="submission" date="2020-06" db="EMBL/GenBank/DDBJ databases">
        <title>Draft genome of Uliginosibacterium sp. IMCC34675.</title>
        <authorList>
            <person name="Song J."/>
        </authorList>
    </citation>
    <scope>NUCLEOTIDE SEQUENCE [LARGE SCALE GENOMIC DNA]</scope>
    <source>
        <strain evidence="2 3">IMCC34675</strain>
    </source>
</reference>
<keyword evidence="1" id="KW-0472">Membrane</keyword>
<evidence type="ECO:0000256" key="1">
    <source>
        <dbReference type="SAM" id="Phobius"/>
    </source>
</evidence>
<feature type="transmembrane region" description="Helical" evidence="1">
    <location>
        <begin position="271"/>
        <end position="290"/>
    </location>
</feature>
<feature type="transmembrane region" description="Helical" evidence="1">
    <location>
        <begin position="218"/>
        <end position="236"/>
    </location>
</feature>
<dbReference type="InterPro" id="IPR010266">
    <property type="entry name" value="NnrS"/>
</dbReference>
<dbReference type="Proteomes" id="UP000778523">
    <property type="component" value="Unassembled WGS sequence"/>
</dbReference>
<evidence type="ECO:0000313" key="3">
    <source>
        <dbReference type="Proteomes" id="UP000778523"/>
    </source>
</evidence>
<feature type="transmembrane region" description="Helical" evidence="1">
    <location>
        <begin position="97"/>
        <end position="117"/>
    </location>
</feature>
<proteinExistence type="predicted"/>
<evidence type="ECO:0000313" key="2">
    <source>
        <dbReference type="EMBL" id="NSL56035.1"/>
    </source>
</evidence>
<feature type="transmembrane region" description="Helical" evidence="1">
    <location>
        <begin position="172"/>
        <end position="197"/>
    </location>
</feature>
<organism evidence="2 3">
    <name type="scientific">Uliginosibacterium aquaticum</name>
    <dbReference type="NCBI Taxonomy" id="2731212"/>
    <lineage>
        <taxon>Bacteria</taxon>
        <taxon>Pseudomonadati</taxon>
        <taxon>Pseudomonadota</taxon>
        <taxon>Betaproteobacteria</taxon>
        <taxon>Rhodocyclales</taxon>
        <taxon>Zoogloeaceae</taxon>
        <taxon>Uliginosibacterium</taxon>
    </lineage>
</organism>
<accession>A0ABX2IPV4</accession>
<feature type="transmembrane region" description="Helical" evidence="1">
    <location>
        <begin position="66"/>
        <end position="85"/>
    </location>
</feature>
<comment type="caution">
    <text evidence="2">The sequence shown here is derived from an EMBL/GenBank/DDBJ whole genome shotgun (WGS) entry which is preliminary data.</text>
</comment>
<feature type="transmembrane region" description="Helical" evidence="1">
    <location>
        <begin position="359"/>
        <end position="377"/>
    </location>
</feature>
<gene>
    <name evidence="2" type="ORF">HJ583_013425</name>
</gene>
<sequence>MAVIPLTEPRRKPAAPPRGCAVFALGFRPFYLLAAILAVLFVPLWVLQLAGVGGLNPALPVLLWHGHEMVFGFACAVIVGFLFTAGKNWTGLATPTGWPLAALAGLWLAGRVALLLAPPMAAAVIDLTFLPLAGIALARVLIRAGSRRNYFALLILAALTLANALSHAGAHGWLAVSPLLGLHLAIALIATLCTVIAGRIVPSFTANALKTVPWKNAWVDRIAITASVASLLAWAVSAPAEVLTPLALVAAMAQAVRCWGWRPGPTLRVPLLWSLHLAHGWLIVALLLLAAGQLTAAVHVLTVGLIAGLILGMITRTALGHTGRLLKAGRLETACYVLLQLALLARVLPALLWPAAYLPGLHLSATLWAACFALYLWKYAPMLWHPRVDGQEG</sequence>
<dbReference type="RefSeq" id="WP_170022388.1">
    <property type="nucleotide sequence ID" value="NZ_JABCSC020000003.1"/>
</dbReference>
<keyword evidence="1" id="KW-1133">Transmembrane helix</keyword>